<feature type="compositionally biased region" description="Low complexity" evidence="1">
    <location>
        <begin position="13"/>
        <end position="24"/>
    </location>
</feature>
<dbReference type="AlphaFoldDB" id="A0A371YW11"/>
<feature type="region of interest" description="Disordered" evidence="1">
    <location>
        <begin position="1"/>
        <end position="26"/>
    </location>
</feature>
<name>A0A371YW11_9PROT</name>
<evidence type="ECO:0000313" key="2">
    <source>
        <dbReference type="EMBL" id="RFD18417.1"/>
    </source>
</evidence>
<proteinExistence type="predicted"/>
<organism evidence="2 3">
    <name type="scientific">Komagataeibacter melaceti</name>
    <dbReference type="NCBI Taxonomy" id="2766577"/>
    <lineage>
        <taxon>Bacteria</taxon>
        <taxon>Pseudomonadati</taxon>
        <taxon>Pseudomonadota</taxon>
        <taxon>Alphaproteobacteria</taxon>
        <taxon>Acetobacterales</taxon>
        <taxon>Acetobacteraceae</taxon>
        <taxon>Komagataeibacter</taxon>
    </lineage>
</organism>
<sequence>MNLSHQQEDPVQTAPSPTPSTRPACHLPRRSALLPMMGLLMAGLALAGCTGRIGEDACFSCANERKASTATTASPDARTPPGPATRSGA</sequence>
<gene>
    <name evidence="2" type="ORF">DY926_16775</name>
</gene>
<evidence type="ECO:0000256" key="1">
    <source>
        <dbReference type="SAM" id="MobiDB-lite"/>
    </source>
</evidence>
<protein>
    <submittedName>
        <fullName evidence="2">Uncharacterized protein</fullName>
    </submittedName>
</protein>
<evidence type="ECO:0000313" key="3">
    <source>
        <dbReference type="Proteomes" id="UP000262371"/>
    </source>
</evidence>
<feature type="region of interest" description="Disordered" evidence="1">
    <location>
        <begin position="65"/>
        <end position="89"/>
    </location>
</feature>
<dbReference type="EMBL" id="QUWV01000237">
    <property type="protein sequence ID" value="RFD18417.1"/>
    <property type="molecule type" value="Genomic_DNA"/>
</dbReference>
<comment type="caution">
    <text evidence="2">The sequence shown here is derived from an EMBL/GenBank/DDBJ whole genome shotgun (WGS) entry which is preliminary data.</text>
</comment>
<reference evidence="2 3" key="1">
    <citation type="submission" date="2018-08" db="EMBL/GenBank/DDBJ databases">
        <title>Komagataeibacter sp. AV 382.</title>
        <authorList>
            <person name="Skraban J."/>
            <person name="Trcek J."/>
        </authorList>
    </citation>
    <scope>NUCLEOTIDE SEQUENCE [LARGE SCALE GENOMIC DNA]</scope>
    <source>
        <strain evidence="2 3">AV 382</strain>
    </source>
</reference>
<keyword evidence="3" id="KW-1185">Reference proteome</keyword>
<dbReference type="Proteomes" id="UP000262371">
    <property type="component" value="Unassembled WGS sequence"/>
</dbReference>
<accession>A0A371YW11</accession>